<dbReference type="NCBIfam" id="TIGR04183">
    <property type="entry name" value="Por_Secre_tail"/>
    <property type="match status" value="1"/>
</dbReference>
<keyword evidence="1" id="KW-0732">Signal</keyword>
<sequence>MKPSKNKIAIILKSLKNIFNTFLFIAVFGSVNFTHAQTEDIVSFEQSGNSINNDVLDFKIIGDKILTLLKDGYNKKLLKITDLNTKQTTDLLHLESNAFNVTLSDSGVFYLTHEQSNSSLRRYRIHNVDFNGNIFKSNGFYYNLTADPLAIFETEFYKGEFFIFLRDVGESKVWKSHGENLIIPPFFETENLLGHFILSNKMVFVTQDTNTHNLISTDGITISNYHAYPQTEEIINYRYYGSYGQYAYYNIITTNDSVIYRTDMTSMGSSLFLSGFAPKSMAFKNNQFLFTEGVSFNSFGSFNIDDVLLYKGSLNNPGLISGHELTYASNTKASYNENTGNINDTYFYVNSIERGLEIAHINAYDSIELVADLVPGKGSPIPVNINGYSNNYGGVNNYFMHANKLYAVLTNRGDDYFYLYEIDGKNLKSLFKIEHPEGNMVFYVDDNYIYWYVKNKDSLILKRRSFSDLDAPQPAFDSSTNEEWFRQLNLFFRKDPKDVGYKDIYPKKIRMDKAQNVFVEFYINPYGSASDYSVSPSNSTVINKLKNVHVFAKYDKNGTLQWMNQVGGDWHFSMLPHEFELDAAGNLIIVGGFFQNGVFDDLTVINDRAVDFVCKLNGATGKVMWEKNLFEDYYTDNVSFEGIAIDESDNIYIPLFYRQFQAETVDGHKVTSIKSIESALMKLDAEGNVLWLKNTPTPWLDYHGYSRVFNYNASNKTIVTVQNQMYYNTWMSCAYKGQNAFVQTFDLDGNLMDTLQIGGNDMTSLTEATFTEDGNFFGMGYYRNHLGFGPFEAVSSPSGSCYTIEGFKFKYDKQFNKMESASTTVDNEVFYPIDLRKTKDNIYVLGTDKDYMLQLLKFTTSGDYVGVKYLNQWADLSEFQFDNSFDINDEYIVLLGQNFKKDTSLSVRPLVNFTKSACLLKIKNEGWINEGNRFEPINLEIPAAFTDFVIYPNPFNEVIHLTFDQQEIGYNHFVIHELSGKFIHEGDLNKFQYQSIDLSYLISGVYVLTFTGPDKSMTYKIVKL</sequence>
<dbReference type="Pfam" id="PF18962">
    <property type="entry name" value="Por_Secre_tail"/>
    <property type="match status" value="1"/>
</dbReference>
<evidence type="ECO:0000259" key="2">
    <source>
        <dbReference type="Pfam" id="PF18962"/>
    </source>
</evidence>
<evidence type="ECO:0000313" key="3">
    <source>
        <dbReference type="EMBL" id="PZE16640.1"/>
    </source>
</evidence>
<dbReference type="OrthoDB" id="1652165at2"/>
<dbReference type="InterPro" id="IPR052918">
    <property type="entry name" value="Motility_Chemotaxis_Reg"/>
</dbReference>
<proteinExistence type="predicted"/>
<protein>
    <recommendedName>
        <fullName evidence="2">Secretion system C-terminal sorting domain-containing protein</fullName>
    </recommendedName>
</protein>
<dbReference type="Proteomes" id="UP000249248">
    <property type="component" value="Unassembled WGS sequence"/>
</dbReference>
<dbReference type="SUPFAM" id="SSF63829">
    <property type="entry name" value="Calcium-dependent phosphotriesterase"/>
    <property type="match status" value="1"/>
</dbReference>
<dbReference type="PANTHER" id="PTHR35580">
    <property type="entry name" value="CELL SURFACE GLYCOPROTEIN (S-LAYER PROTEIN)-LIKE PROTEIN"/>
    <property type="match status" value="1"/>
</dbReference>
<evidence type="ECO:0000256" key="1">
    <source>
        <dbReference type="ARBA" id="ARBA00022729"/>
    </source>
</evidence>
<reference evidence="3 4" key="1">
    <citation type="submission" date="2018-06" db="EMBL/GenBank/DDBJ databases">
        <title>The draft genome sequence of Crocinitomix sp. SM1701.</title>
        <authorList>
            <person name="Zhang X."/>
        </authorList>
    </citation>
    <scope>NUCLEOTIDE SEQUENCE [LARGE SCALE GENOMIC DNA]</scope>
    <source>
        <strain evidence="3 4">SM1701</strain>
    </source>
</reference>
<name>A0A2W1MZF3_9FLAO</name>
<dbReference type="RefSeq" id="WP_111063656.1">
    <property type="nucleotide sequence ID" value="NZ_JBHUCU010000017.1"/>
</dbReference>
<comment type="caution">
    <text evidence="3">The sequence shown here is derived from an EMBL/GenBank/DDBJ whole genome shotgun (WGS) entry which is preliminary data.</text>
</comment>
<dbReference type="SUPFAM" id="SSF82171">
    <property type="entry name" value="DPP6 N-terminal domain-like"/>
    <property type="match status" value="1"/>
</dbReference>
<gene>
    <name evidence="3" type="ORF">DNU06_12355</name>
</gene>
<keyword evidence="4" id="KW-1185">Reference proteome</keyword>
<dbReference type="AlphaFoldDB" id="A0A2W1MZF3"/>
<dbReference type="InterPro" id="IPR026444">
    <property type="entry name" value="Secre_tail"/>
</dbReference>
<feature type="domain" description="Secretion system C-terminal sorting" evidence="2">
    <location>
        <begin position="950"/>
        <end position="1022"/>
    </location>
</feature>
<dbReference type="EMBL" id="QKSB01000007">
    <property type="protein sequence ID" value="PZE16640.1"/>
    <property type="molecule type" value="Genomic_DNA"/>
</dbReference>
<dbReference type="PANTHER" id="PTHR35580:SF1">
    <property type="entry name" value="PHYTASE-LIKE DOMAIN-CONTAINING PROTEIN"/>
    <property type="match status" value="1"/>
</dbReference>
<organism evidence="3 4">
    <name type="scientific">Putridiphycobacter roseus</name>
    <dbReference type="NCBI Taxonomy" id="2219161"/>
    <lineage>
        <taxon>Bacteria</taxon>
        <taxon>Pseudomonadati</taxon>
        <taxon>Bacteroidota</taxon>
        <taxon>Flavobacteriia</taxon>
        <taxon>Flavobacteriales</taxon>
        <taxon>Crocinitomicaceae</taxon>
        <taxon>Putridiphycobacter</taxon>
    </lineage>
</organism>
<accession>A0A2W1MZF3</accession>
<evidence type="ECO:0000313" key="4">
    <source>
        <dbReference type="Proteomes" id="UP000249248"/>
    </source>
</evidence>